<organism evidence="1 2">
    <name type="scientific">Salvia divinorum</name>
    <name type="common">Maria pastora</name>
    <name type="synonym">Diviner's sage</name>
    <dbReference type="NCBI Taxonomy" id="28513"/>
    <lineage>
        <taxon>Eukaryota</taxon>
        <taxon>Viridiplantae</taxon>
        <taxon>Streptophyta</taxon>
        <taxon>Embryophyta</taxon>
        <taxon>Tracheophyta</taxon>
        <taxon>Spermatophyta</taxon>
        <taxon>Magnoliopsida</taxon>
        <taxon>eudicotyledons</taxon>
        <taxon>Gunneridae</taxon>
        <taxon>Pentapetalae</taxon>
        <taxon>asterids</taxon>
        <taxon>lamiids</taxon>
        <taxon>Lamiales</taxon>
        <taxon>Lamiaceae</taxon>
        <taxon>Nepetoideae</taxon>
        <taxon>Mentheae</taxon>
        <taxon>Salviinae</taxon>
        <taxon>Salvia</taxon>
        <taxon>Salvia subgen. Calosphace</taxon>
    </lineage>
</organism>
<proteinExistence type="predicted"/>
<reference evidence="1 2" key="1">
    <citation type="submission" date="2024-06" db="EMBL/GenBank/DDBJ databases">
        <title>A chromosome level genome sequence of Diviner's sage (Salvia divinorum).</title>
        <authorList>
            <person name="Ford S.A."/>
            <person name="Ro D.-K."/>
            <person name="Ness R.W."/>
            <person name="Phillips M.A."/>
        </authorList>
    </citation>
    <scope>NUCLEOTIDE SEQUENCE [LARGE SCALE GENOMIC DNA]</scope>
    <source>
        <strain evidence="1">SAF-2024a</strain>
        <tissue evidence="1">Leaf</tissue>
    </source>
</reference>
<comment type="caution">
    <text evidence="1">The sequence shown here is derived from an EMBL/GenBank/DDBJ whole genome shotgun (WGS) entry which is preliminary data.</text>
</comment>
<accession>A0ABD1HGS4</accession>
<protein>
    <submittedName>
        <fullName evidence="1">Uncharacterized protein</fullName>
    </submittedName>
</protein>
<dbReference type="Proteomes" id="UP001567538">
    <property type="component" value="Unassembled WGS sequence"/>
</dbReference>
<dbReference type="AlphaFoldDB" id="A0ABD1HGS4"/>
<dbReference type="EMBL" id="JBEAFC010000005">
    <property type="protein sequence ID" value="KAL1555625.1"/>
    <property type="molecule type" value="Genomic_DNA"/>
</dbReference>
<name>A0ABD1HGS4_SALDI</name>
<evidence type="ECO:0000313" key="2">
    <source>
        <dbReference type="Proteomes" id="UP001567538"/>
    </source>
</evidence>
<keyword evidence="2" id="KW-1185">Reference proteome</keyword>
<evidence type="ECO:0000313" key="1">
    <source>
        <dbReference type="EMBL" id="KAL1555625.1"/>
    </source>
</evidence>
<sequence length="76" mass="8230">MLFGRGLSPSISWDFAFRRNPTGQACLIGAIGELLLTTLTIYGRNGILNSSLGVRMPIGPISSVRRLEIIASIQKL</sequence>
<gene>
    <name evidence="1" type="ORF">AAHA92_11338</name>
</gene>